<dbReference type="RefSeq" id="WP_104837806.1">
    <property type="nucleotide sequence ID" value="NZ_CP026606.1"/>
</dbReference>
<feature type="binding site" evidence="11">
    <location>
        <position position="147"/>
    </location>
    <ligand>
        <name>Zn(2+)</name>
        <dbReference type="ChEBI" id="CHEBI:29105"/>
        <note>catalytic</note>
    </ligand>
</feature>
<evidence type="ECO:0000256" key="9">
    <source>
        <dbReference type="ARBA" id="ARBA00023209"/>
    </source>
</evidence>
<comment type="function">
    <text evidence="11">Catalyzes the NAD(P)H-dependent reduction of dihydroxyacetonephosphate (DHAP or glycerone phosphate) to glycerol 1-phosphate (G1P). The G1P thus generated is used as the glycerophosphate backbone of phospholipids in the cellular membranes of Archaea.</text>
</comment>
<feature type="binding site" evidence="11 14">
    <location>
        <begin position="77"/>
        <end position="81"/>
    </location>
    <ligand>
        <name>NAD(+)</name>
        <dbReference type="ChEBI" id="CHEBI:57540"/>
    </ligand>
</feature>
<keyword evidence="7 11" id="KW-0520">NAD</keyword>
<comment type="catalytic activity">
    <reaction evidence="11">
        <text>sn-glycerol 1-phosphate + NADP(+) = dihydroxyacetone phosphate + NADPH + H(+)</text>
        <dbReference type="Rhea" id="RHEA:21416"/>
        <dbReference type="ChEBI" id="CHEBI:15378"/>
        <dbReference type="ChEBI" id="CHEBI:57642"/>
        <dbReference type="ChEBI" id="CHEBI:57685"/>
        <dbReference type="ChEBI" id="CHEBI:57783"/>
        <dbReference type="ChEBI" id="CHEBI:58349"/>
        <dbReference type="EC" id="1.1.1.261"/>
    </reaction>
</comment>
<feature type="binding site" evidence="11">
    <location>
        <position position="229"/>
    </location>
    <ligand>
        <name>substrate</name>
    </ligand>
</feature>
<dbReference type="Proteomes" id="UP000239462">
    <property type="component" value="Chromosome"/>
</dbReference>
<feature type="binding site" evidence="11">
    <location>
        <position position="147"/>
    </location>
    <ligand>
        <name>substrate</name>
    </ligand>
</feature>
<gene>
    <name evidence="11 15" type="primary">egsA</name>
    <name evidence="16" type="ORF">HNP94_001691</name>
    <name evidence="17" type="ORF">HNP96_001562</name>
    <name evidence="15" type="ORF">MMJJ_08360</name>
</gene>
<name>A0A2L1CBH3_METMI</name>
<dbReference type="PIRSF" id="PIRSF000112">
    <property type="entry name" value="Glycerol_dehydrogenase"/>
    <property type="match status" value="1"/>
</dbReference>
<feature type="binding site" evidence="11">
    <location>
        <position position="246"/>
    </location>
    <ligand>
        <name>Zn(2+)</name>
        <dbReference type="ChEBI" id="CHEBI:29105"/>
        <note>catalytic</note>
    </ligand>
</feature>
<evidence type="ECO:0000313" key="20">
    <source>
        <dbReference type="Proteomes" id="UP000590564"/>
    </source>
</evidence>
<feature type="binding site" evidence="11">
    <location>
        <position position="104"/>
    </location>
    <ligand>
        <name>substrate</name>
    </ligand>
</feature>
<dbReference type="EMBL" id="JACDUO010000002">
    <property type="protein sequence ID" value="MBA2864669.1"/>
    <property type="molecule type" value="Genomic_DNA"/>
</dbReference>
<keyword evidence="3 11" id="KW-0479">Metal-binding</keyword>
<dbReference type="Proteomes" id="UP000567099">
    <property type="component" value="Unassembled WGS sequence"/>
</dbReference>
<evidence type="ECO:0000256" key="3">
    <source>
        <dbReference type="ARBA" id="ARBA00022723"/>
    </source>
</evidence>
<evidence type="ECO:0000313" key="17">
    <source>
        <dbReference type="EMBL" id="MBB6497519.1"/>
    </source>
</evidence>
<evidence type="ECO:0000256" key="10">
    <source>
        <dbReference type="ARBA" id="ARBA00023264"/>
    </source>
</evidence>
<evidence type="ECO:0000313" key="18">
    <source>
        <dbReference type="Proteomes" id="UP000239462"/>
    </source>
</evidence>
<keyword evidence="8 11" id="KW-0443">Lipid metabolism</keyword>
<dbReference type="EMBL" id="JACHED010000003">
    <property type="protein sequence ID" value="MBB6497519.1"/>
    <property type="molecule type" value="Genomic_DNA"/>
</dbReference>
<evidence type="ECO:0000256" key="8">
    <source>
        <dbReference type="ARBA" id="ARBA00023098"/>
    </source>
</evidence>
<dbReference type="PANTHER" id="PTHR43616">
    <property type="entry name" value="GLYCEROL DEHYDROGENASE"/>
    <property type="match status" value="1"/>
</dbReference>
<comment type="cofactor">
    <cofactor evidence="11 12">
        <name>Zn(2+)</name>
        <dbReference type="ChEBI" id="CHEBI:29105"/>
    </cofactor>
    <text evidence="11 12">Binds 1 zinc ion per subunit.</text>
</comment>
<reference evidence="18" key="1">
    <citation type="journal article" date="2018" name="Genome Announc.">
        <title>Complete Genome Sequence of the Methanococcus maripaludis Type Strain JJ (DSM 2067), a Model for Selenoprotein Synthesis in Archaea.</title>
        <authorList>
            <person name="Poehlein A."/>
            <person name="Heym D."/>
            <person name="Quitzke V."/>
            <person name="Fersch J."/>
            <person name="Daniel R."/>
            <person name="Rother M."/>
        </authorList>
    </citation>
    <scope>NUCLEOTIDE SEQUENCE [LARGE SCALE GENOMIC DNA]</scope>
    <source>
        <strain evidence="18">DSM 2067</strain>
    </source>
</reference>
<protein>
    <recommendedName>
        <fullName evidence="11">Glycerol-1-phosphate dehydrogenase [NAD(P)+]</fullName>
        <shortName evidence="11">G1P dehydrogenase</shortName>
        <shortName evidence="11">G1PDH</shortName>
        <ecNumber evidence="11">1.1.1.261</ecNumber>
    </recommendedName>
    <alternativeName>
        <fullName evidence="11">Enantiomeric glycerophosphate synthase</fullName>
    </alternativeName>
    <alternativeName>
        <fullName evidence="11">sn-glycerol-1-phosphate dehydrogenase</fullName>
    </alternativeName>
</protein>
<dbReference type="Proteomes" id="UP000590564">
    <property type="component" value="Unassembled WGS sequence"/>
</dbReference>
<keyword evidence="5 11" id="KW-0521">NADP</keyword>
<dbReference type="GO" id="GO:0046872">
    <property type="term" value="F:metal ion binding"/>
    <property type="evidence" value="ECO:0007669"/>
    <property type="project" value="UniProtKB-KW"/>
</dbReference>
<proteinExistence type="inferred from homology"/>
<comment type="pathway">
    <text evidence="11">Membrane lipid metabolism; glycerophospholipid metabolism.</text>
</comment>
<evidence type="ECO:0000313" key="15">
    <source>
        <dbReference type="EMBL" id="AVB76246.1"/>
    </source>
</evidence>
<evidence type="ECO:0000256" key="2">
    <source>
        <dbReference type="ARBA" id="ARBA00022516"/>
    </source>
</evidence>
<evidence type="ECO:0000256" key="7">
    <source>
        <dbReference type="ARBA" id="ARBA00023027"/>
    </source>
</evidence>
<evidence type="ECO:0000256" key="4">
    <source>
        <dbReference type="ARBA" id="ARBA00022833"/>
    </source>
</evidence>
<organism evidence="15 18">
    <name type="scientific">Methanococcus maripaludis</name>
    <name type="common">Methanococcus deltae</name>
    <dbReference type="NCBI Taxonomy" id="39152"/>
    <lineage>
        <taxon>Archaea</taxon>
        <taxon>Methanobacteriati</taxon>
        <taxon>Methanobacteriota</taxon>
        <taxon>Methanomada group</taxon>
        <taxon>Methanococci</taxon>
        <taxon>Methanococcales</taxon>
        <taxon>Methanococcaceae</taxon>
        <taxon>Methanococcus</taxon>
    </lineage>
</organism>
<feature type="binding site" evidence="12">
    <location>
        <position position="246"/>
    </location>
    <ligand>
        <name>glycerol</name>
        <dbReference type="ChEBI" id="CHEBI:17754"/>
    </ligand>
</feature>
<comment type="subcellular location">
    <subcellularLocation>
        <location evidence="11">Cytoplasm</location>
    </subcellularLocation>
</comment>
<evidence type="ECO:0000256" key="6">
    <source>
        <dbReference type="ARBA" id="ARBA00023002"/>
    </source>
</evidence>
<reference evidence="16 19" key="3">
    <citation type="submission" date="2020-07" db="EMBL/GenBank/DDBJ databases">
        <title>Genomic Encyclopedia of Type Strains, Phase IV (KMG-V): Genome sequencing to study the core and pangenomes of soil and plant-associated prokaryotes.</title>
        <authorList>
            <person name="Whitman W."/>
        </authorList>
    </citation>
    <scope>NUCLEOTIDE SEQUENCE [LARGE SCALE GENOMIC DNA]</scope>
    <source>
        <strain evidence="16 19">C13</strain>
        <strain evidence="17 20">D1</strain>
    </source>
</reference>
<keyword evidence="4 11" id="KW-0862">Zinc</keyword>
<dbReference type="InterPro" id="IPR023002">
    <property type="entry name" value="G1P_dehydrogenase_arc"/>
</dbReference>
<dbReference type="InterPro" id="IPR032837">
    <property type="entry name" value="G1PDH"/>
</dbReference>
<dbReference type="GO" id="GO:0005737">
    <property type="term" value="C:cytoplasm"/>
    <property type="evidence" value="ECO:0007669"/>
    <property type="project" value="UniProtKB-SubCell"/>
</dbReference>
<dbReference type="AlphaFoldDB" id="A0A2L1CBH3"/>
<dbReference type="InterPro" id="IPR016205">
    <property type="entry name" value="Glycerol_DH"/>
</dbReference>
<evidence type="ECO:0000256" key="14">
    <source>
        <dbReference type="PIRSR" id="PIRSR000112-3"/>
    </source>
</evidence>
<evidence type="ECO:0000256" key="11">
    <source>
        <dbReference type="HAMAP-Rule" id="MF_00497"/>
    </source>
</evidence>
<reference evidence="15" key="2">
    <citation type="submission" date="2018-02" db="EMBL/GenBank/DDBJ databases">
        <title>Complete genome sequence of the Methanococcus maripaludis type strain JJ (DSM 2067), a model for selenoprotein synthesis in Archaea.</title>
        <authorList>
            <person name="Poehlein A."/>
            <person name="Heym D."/>
            <person name="Quitzke V."/>
            <person name="Fersch J."/>
            <person name="Daniel R."/>
            <person name="Rother M."/>
        </authorList>
    </citation>
    <scope>NUCLEOTIDE SEQUENCE [LARGE SCALE GENOMIC DNA]</scope>
    <source>
        <strain evidence="15">DSM 2067</strain>
    </source>
</reference>
<keyword evidence="2 11" id="KW-0444">Lipid biosynthesis</keyword>
<dbReference type="UniPathway" id="UPA00940"/>
<dbReference type="KEGG" id="mmad:MMJJ_08360"/>
<evidence type="ECO:0000256" key="5">
    <source>
        <dbReference type="ARBA" id="ARBA00022857"/>
    </source>
</evidence>
<dbReference type="Gene3D" id="3.40.50.1970">
    <property type="match status" value="1"/>
</dbReference>
<evidence type="ECO:0000256" key="13">
    <source>
        <dbReference type="PIRSR" id="PIRSR000112-2"/>
    </source>
</evidence>
<evidence type="ECO:0000256" key="1">
    <source>
        <dbReference type="ARBA" id="ARBA00022490"/>
    </source>
</evidence>
<evidence type="ECO:0000313" key="16">
    <source>
        <dbReference type="EMBL" id="MBA2864669.1"/>
    </source>
</evidence>
<feature type="binding site" evidence="11 14">
    <location>
        <position position="108"/>
    </location>
    <ligand>
        <name>NAD(+)</name>
        <dbReference type="ChEBI" id="CHEBI:57540"/>
    </ligand>
</feature>
<feature type="binding site" evidence="12">
    <location>
        <position position="147"/>
    </location>
    <ligand>
        <name>glycerol</name>
        <dbReference type="ChEBI" id="CHEBI:17754"/>
    </ligand>
</feature>
<evidence type="ECO:0000313" key="19">
    <source>
        <dbReference type="Proteomes" id="UP000567099"/>
    </source>
</evidence>
<dbReference type="GO" id="GO:0050492">
    <property type="term" value="F:glycerol-1-phosphate dehydrogenase [NAD(P)+] activity"/>
    <property type="evidence" value="ECO:0007669"/>
    <property type="project" value="UniProtKB-UniRule"/>
</dbReference>
<accession>A0A2L1CBH3</accession>
<comment type="similarity">
    <text evidence="11">Belongs to the glycerol-1-phosphate dehydrogenase family.</text>
</comment>
<feature type="binding site" evidence="11 14">
    <location>
        <begin position="99"/>
        <end position="102"/>
    </location>
    <ligand>
        <name>NAD(+)</name>
        <dbReference type="ChEBI" id="CHEBI:57540"/>
    </ligand>
</feature>
<dbReference type="SUPFAM" id="SSF56796">
    <property type="entry name" value="Dehydroquinate synthase-like"/>
    <property type="match status" value="1"/>
</dbReference>
<dbReference type="GO" id="GO:0008654">
    <property type="term" value="P:phospholipid biosynthetic process"/>
    <property type="evidence" value="ECO:0007669"/>
    <property type="project" value="UniProtKB-KW"/>
</dbReference>
<comment type="catalytic activity">
    <reaction evidence="11">
        <text>sn-glycerol 1-phosphate + NAD(+) = dihydroxyacetone phosphate + NADH + H(+)</text>
        <dbReference type="Rhea" id="RHEA:21412"/>
        <dbReference type="ChEBI" id="CHEBI:15378"/>
        <dbReference type="ChEBI" id="CHEBI:57540"/>
        <dbReference type="ChEBI" id="CHEBI:57642"/>
        <dbReference type="ChEBI" id="CHEBI:57685"/>
        <dbReference type="ChEBI" id="CHEBI:57945"/>
        <dbReference type="EC" id="1.1.1.261"/>
    </reaction>
</comment>
<dbReference type="EMBL" id="CP026606">
    <property type="protein sequence ID" value="AVB76246.1"/>
    <property type="molecule type" value="Genomic_DNA"/>
</dbReference>
<dbReference type="PANTHER" id="PTHR43616:SF5">
    <property type="entry name" value="GLYCEROL DEHYDROGENASE 1"/>
    <property type="match status" value="1"/>
</dbReference>
<feature type="binding site" evidence="12">
    <location>
        <position position="225"/>
    </location>
    <ligand>
        <name>glycerol</name>
        <dbReference type="ChEBI" id="CHEBI:17754"/>
    </ligand>
</feature>
<feature type="binding site" evidence="11">
    <location>
        <position position="225"/>
    </location>
    <ligand>
        <name>Zn(2+)</name>
        <dbReference type="ChEBI" id="CHEBI:29105"/>
        <note>catalytic</note>
    </ligand>
</feature>
<evidence type="ECO:0000256" key="12">
    <source>
        <dbReference type="PIRSR" id="PIRSR000112-1"/>
    </source>
</evidence>
<dbReference type="GeneID" id="36101923"/>
<keyword evidence="10 11" id="KW-1208">Phospholipid metabolism</keyword>
<dbReference type="GO" id="GO:0006650">
    <property type="term" value="P:glycerophospholipid metabolic process"/>
    <property type="evidence" value="ECO:0007669"/>
    <property type="project" value="UniProtKB-UniRule"/>
</dbReference>
<keyword evidence="6 11" id="KW-0560">Oxidoreductase</keyword>
<feature type="binding site" evidence="13">
    <location>
        <position position="104"/>
    </location>
    <ligand>
        <name>glycerol</name>
        <dbReference type="ChEBI" id="CHEBI:17754"/>
    </ligand>
</feature>
<dbReference type="HAMAP" id="MF_00497_A">
    <property type="entry name" value="G1P_dehydrogenase_A"/>
    <property type="match status" value="1"/>
</dbReference>
<dbReference type="Pfam" id="PF13685">
    <property type="entry name" value="Fe-ADH_2"/>
    <property type="match status" value="1"/>
</dbReference>
<sequence>MIVIPRYTIIKEKASFRIQEILDNLNLKNPLVITGKNTQKYNKDFEFIYYNEVETSDLENIKNYANDYDSIIGIGGGRPIDIGKLIAHKSKKPFLSVPTTASNDGIASPIVSLTQPSYMTEAPIAIIADIDIIKKSPKKLLSAGMGDIVSNITAVLDWELGKIEKSEKYSDSSGIFSKTIAIELMDYVLNSNLEEYPKKLVKALIGSGISIAIAHSSRPASGSEHLFSHALDTMKEKYGIDTNSLHGEQCGVGTLAIAQIYLEEGKIGNENFEMLKNSLKIVDAPVTAKQLGFDEEIVIEALSSAHALRNRHTILRKGISKEKAREILEKSEII</sequence>
<dbReference type="EC" id="1.1.1.261" evidence="11"/>
<dbReference type="Gene3D" id="1.20.1090.10">
    <property type="entry name" value="Dehydroquinate synthase-like - alpha domain"/>
    <property type="match status" value="1"/>
</dbReference>
<keyword evidence="1 11" id="KW-0963">Cytoplasm</keyword>
<keyword evidence="9 11" id="KW-0594">Phospholipid biosynthesis</keyword>